<evidence type="ECO:0000313" key="2">
    <source>
        <dbReference type="Proteomes" id="UP000283513"/>
    </source>
</evidence>
<protein>
    <submittedName>
        <fullName evidence="1">Uncharacterized protein</fullName>
    </submittedName>
</protein>
<reference evidence="1 2" key="1">
    <citation type="submission" date="2018-08" db="EMBL/GenBank/DDBJ databases">
        <title>A genome reference for cultivated species of the human gut microbiota.</title>
        <authorList>
            <person name="Zou Y."/>
            <person name="Xue W."/>
            <person name="Luo G."/>
        </authorList>
    </citation>
    <scope>NUCLEOTIDE SEQUENCE [LARGE SCALE GENOMIC DNA]</scope>
    <source>
        <strain evidence="1 2">AM37-1AC</strain>
    </source>
</reference>
<gene>
    <name evidence="1" type="ORF">DW856_17185</name>
</gene>
<dbReference type="AlphaFoldDB" id="A0A413YWW5"/>
<dbReference type="EMBL" id="QSHO01000020">
    <property type="protein sequence ID" value="RHC13527.1"/>
    <property type="molecule type" value="Genomic_DNA"/>
</dbReference>
<comment type="caution">
    <text evidence="1">The sequence shown here is derived from an EMBL/GenBank/DDBJ whole genome shotgun (WGS) entry which is preliminary data.</text>
</comment>
<dbReference type="RefSeq" id="WP_118599116.1">
    <property type="nucleotide sequence ID" value="NZ_QSHO01000020.1"/>
</dbReference>
<accession>A0A413YWW5</accession>
<evidence type="ECO:0000313" key="1">
    <source>
        <dbReference type="EMBL" id="RHC13527.1"/>
    </source>
</evidence>
<proteinExistence type="predicted"/>
<name>A0A413YWW5_9FIRM</name>
<dbReference type="Proteomes" id="UP000283513">
    <property type="component" value="Unassembled WGS sequence"/>
</dbReference>
<organism evidence="1 2">
    <name type="scientific">Roseburia intestinalis</name>
    <dbReference type="NCBI Taxonomy" id="166486"/>
    <lineage>
        <taxon>Bacteria</taxon>
        <taxon>Bacillati</taxon>
        <taxon>Bacillota</taxon>
        <taxon>Clostridia</taxon>
        <taxon>Lachnospirales</taxon>
        <taxon>Lachnospiraceae</taxon>
        <taxon>Roseburia</taxon>
    </lineage>
</organism>
<sequence>MKCYDIKSEENLLPDITDTEIFKDYENNQSDYMRCIYFLYIALSKRENYYQLYSPTAFGNTEYARLDGFVCGILQATGWEEIQDESYIIIKRNNRKILILQKLSKPQSYYEDKKEIAKILNEIM</sequence>